<reference evidence="1" key="1">
    <citation type="submission" date="2018-05" db="EMBL/GenBank/DDBJ databases">
        <authorList>
            <person name="Lanie J.A."/>
            <person name="Ng W.-L."/>
            <person name="Kazmierczak K.M."/>
            <person name="Andrzejewski T.M."/>
            <person name="Davidsen T.M."/>
            <person name="Wayne K.J."/>
            <person name="Tettelin H."/>
            <person name="Glass J.I."/>
            <person name="Rusch D."/>
            <person name="Podicherti R."/>
            <person name="Tsui H.-C.T."/>
            <person name="Winkler M.E."/>
        </authorList>
    </citation>
    <scope>NUCLEOTIDE SEQUENCE</scope>
</reference>
<evidence type="ECO:0000313" key="1">
    <source>
        <dbReference type="EMBL" id="SVE59475.1"/>
    </source>
</evidence>
<protein>
    <submittedName>
        <fullName evidence="1">Uncharacterized protein</fullName>
    </submittedName>
</protein>
<feature type="non-terminal residue" evidence="1">
    <location>
        <position position="33"/>
    </location>
</feature>
<proteinExistence type="predicted"/>
<accession>A0A383ETC6</accession>
<gene>
    <name evidence="1" type="ORF">METZ01_LOCUS512329</name>
</gene>
<dbReference type="AlphaFoldDB" id="A0A383ETC6"/>
<organism evidence="1">
    <name type="scientific">marine metagenome</name>
    <dbReference type="NCBI Taxonomy" id="408172"/>
    <lineage>
        <taxon>unclassified sequences</taxon>
        <taxon>metagenomes</taxon>
        <taxon>ecological metagenomes</taxon>
    </lineage>
</organism>
<dbReference type="EMBL" id="UINC01228246">
    <property type="protein sequence ID" value="SVE59475.1"/>
    <property type="molecule type" value="Genomic_DNA"/>
</dbReference>
<sequence>MKTSEKIKQRLIDKKIRFFANDNISKHIEKGEL</sequence>
<name>A0A383ETC6_9ZZZZ</name>